<comment type="catalytic activity">
    <reaction evidence="1">
        <text>2-dehydro-3-deoxy-6-phospho-D-gluconate = D-glyceraldehyde 3-phosphate + pyruvate</text>
        <dbReference type="Rhea" id="RHEA:17089"/>
        <dbReference type="ChEBI" id="CHEBI:15361"/>
        <dbReference type="ChEBI" id="CHEBI:57569"/>
        <dbReference type="ChEBI" id="CHEBI:59776"/>
        <dbReference type="EC" id="4.1.2.14"/>
    </reaction>
</comment>
<dbReference type="SUPFAM" id="SSF51569">
    <property type="entry name" value="Aldolase"/>
    <property type="match status" value="1"/>
</dbReference>
<evidence type="ECO:0000256" key="4">
    <source>
        <dbReference type="ARBA" id="ARBA00011233"/>
    </source>
</evidence>
<dbReference type="EC" id="4.1.2.14" evidence="5"/>
<evidence type="ECO:0000256" key="1">
    <source>
        <dbReference type="ARBA" id="ARBA00000654"/>
    </source>
</evidence>
<evidence type="ECO:0000256" key="2">
    <source>
        <dbReference type="ARBA" id="ARBA00004736"/>
    </source>
</evidence>
<protein>
    <recommendedName>
        <fullName evidence="5">2-dehydro-3-deoxy-phosphogluconate aldolase</fullName>
        <ecNumber evidence="5">4.1.2.14</ecNumber>
    </recommendedName>
</protein>
<keyword evidence="7" id="KW-0704">Schiff base</keyword>
<gene>
    <name evidence="9" type="ORF">GV64_24085</name>
</gene>
<dbReference type="PANTHER" id="PTHR30246">
    <property type="entry name" value="2-KETO-3-DEOXY-6-PHOSPHOGLUCONATE ALDOLASE"/>
    <property type="match status" value="1"/>
</dbReference>
<comment type="caution">
    <text evidence="9">The sequence shown here is derived from an EMBL/GenBank/DDBJ whole genome shotgun (WGS) entry which is preliminary data.</text>
</comment>
<dbReference type="NCBIfam" id="NF004325">
    <property type="entry name" value="PRK05718.1"/>
    <property type="match status" value="1"/>
</dbReference>
<organism evidence="9 10">
    <name type="scientific">Endozoicomonas elysicola</name>
    <dbReference type="NCBI Taxonomy" id="305900"/>
    <lineage>
        <taxon>Bacteria</taxon>
        <taxon>Pseudomonadati</taxon>
        <taxon>Pseudomonadota</taxon>
        <taxon>Gammaproteobacteria</taxon>
        <taxon>Oceanospirillales</taxon>
        <taxon>Endozoicomonadaceae</taxon>
        <taxon>Endozoicomonas</taxon>
    </lineage>
</organism>
<dbReference type="EMBL" id="JOJP01000001">
    <property type="protein sequence ID" value="KEI73393.1"/>
    <property type="molecule type" value="Genomic_DNA"/>
</dbReference>
<keyword evidence="8" id="KW-0119">Carbohydrate metabolism</keyword>
<dbReference type="InterPro" id="IPR031338">
    <property type="entry name" value="KDPG/KHG_AS_2"/>
</dbReference>
<dbReference type="CDD" id="cd00452">
    <property type="entry name" value="KDPG_aldolase"/>
    <property type="match status" value="1"/>
</dbReference>
<name>A0A081KGW7_9GAMM</name>
<evidence type="ECO:0000313" key="9">
    <source>
        <dbReference type="EMBL" id="KEI73393.1"/>
    </source>
</evidence>
<dbReference type="PANTHER" id="PTHR30246:SF1">
    <property type="entry name" value="2-DEHYDRO-3-DEOXY-6-PHOSPHOGALACTONATE ALDOLASE-RELATED"/>
    <property type="match status" value="1"/>
</dbReference>
<dbReference type="InterPro" id="IPR000887">
    <property type="entry name" value="Aldlse_KDPG_KHG"/>
</dbReference>
<evidence type="ECO:0000256" key="5">
    <source>
        <dbReference type="ARBA" id="ARBA00013063"/>
    </source>
</evidence>
<dbReference type="GO" id="GO:0008675">
    <property type="term" value="F:2-dehydro-3-deoxy-phosphogluconate aldolase activity"/>
    <property type="evidence" value="ECO:0007669"/>
    <property type="project" value="UniProtKB-EC"/>
</dbReference>
<sequence length="208" mass="22126">MLTAQDVLKRAYSVMPVMVIETIEQALPMAQALYDGGISVFEITLRSDCAVAAIELIKKHMPDCLVGAGTVINIEQLQAVHRAGADFVITPGATTELLETARDQNILLLPGVSSASDVMQAIGYGFNVLKLFPAEVVGGQSMLKSLAGPFPQVSFCPTGGIGLDNYRDYLALGNVECVGGSWLVPKSAVENGDWAEITRLAREVTLVS</sequence>
<dbReference type="RefSeq" id="WP_020581936.1">
    <property type="nucleotide sequence ID" value="NZ_JOJP01000001.1"/>
</dbReference>
<keyword evidence="10" id="KW-1185">Reference proteome</keyword>
<dbReference type="NCBIfam" id="TIGR01182">
    <property type="entry name" value="eda"/>
    <property type="match status" value="1"/>
</dbReference>
<reference evidence="9 10" key="1">
    <citation type="submission" date="2014-06" db="EMBL/GenBank/DDBJ databases">
        <title>Whole Genome Sequences of Three Symbiotic Endozoicomonas Bacteria.</title>
        <authorList>
            <person name="Neave M.J."/>
            <person name="Apprill A."/>
            <person name="Voolstra C.R."/>
        </authorList>
    </citation>
    <scope>NUCLEOTIDE SEQUENCE [LARGE SCALE GENOMIC DNA]</scope>
    <source>
        <strain evidence="9 10">DSM 22380</strain>
    </source>
</reference>
<evidence type="ECO:0000256" key="3">
    <source>
        <dbReference type="ARBA" id="ARBA00006906"/>
    </source>
</evidence>
<dbReference type="InterPro" id="IPR031337">
    <property type="entry name" value="KDPG/KHG_AS_1"/>
</dbReference>
<proteinExistence type="inferred from homology"/>
<keyword evidence="6 9" id="KW-0456">Lyase</keyword>
<dbReference type="Gene3D" id="3.20.20.70">
    <property type="entry name" value="Aldolase class I"/>
    <property type="match status" value="1"/>
</dbReference>
<evidence type="ECO:0000256" key="6">
    <source>
        <dbReference type="ARBA" id="ARBA00023239"/>
    </source>
</evidence>
<dbReference type="Proteomes" id="UP000027997">
    <property type="component" value="Unassembled WGS sequence"/>
</dbReference>
<accession>A0A081KGW7</accession>
<dbReference type="InterPro" id="IPR013785">
    <property type="entry name" value="Aldolase_TIM"/>
</dbReference>
<evidence type="ECO:0000256" key="8">
    <source>
        <dbReference type="ARBA" id="ARBA00023277"/>
    </source>
</evidence>
<comment type="similarity">
    <text evidence="3">Belongs to the KHG/KDPG aldolase family.</text>
</comment>
<comment type="subunit">
    <text evidence="4">Homotrimer.</text>
</comment>
<dbReference type="STRING" id="305900.GV64_24085"/>
<comment type="pathway">
    <text evidence="2">Carbohydrate acid metabolism; 2-dehydro-3-deoxy-D-gluconate degradation; D-glyceraldehyde 3-phosphate and pyruvate from 2-dehydro-3-deoxy-D-gluconate: step 2/2.</text>
</comment>
<evidence type="ECO:0000256" key="7">
    <source>
        <dbReference type="ARBA" id="ARBA00023270"/>
    </source>
</evidence>
<dbReference type="AlphaFoldDB" id="A0A081KGW7"/>
<dbReference type="eggNOG" id="COG0800">
    <property type="taxonomic scope" value="Bacteria"/>
</dbReference>
<dbReference type="Pfam" id="PF01081">
    <property type="entry name" value="Aldolase"/>
    <property type="match status" value="1"/>
</dbReference>
<dbReference type="PROSITE" id="PS00160">
    <property type="entry name" value="ALDOLASE_KDPG_KHG_2"/>
    <property type="match status" value="1"/>
</dbReference>
<evidence type="ECO:0000313" key="10">
    <source>
        <dbReference type="Proteomes" id="UP000027997"/>
    </source>
</evidence>
<dbReference type="PROSITE" id="PS00159">
    <property type="entry name" value="ALDOLASE_KDPG_KHG_1"/>
    <property type="match status" value="1"/>
</dbReference>